<reference evidence="3 4" key="1">
    <citation type="journal article" date="2019" name="Sci. Rep.">
        <title>A multi-omics analysis of the grapevine pathogen Lasiodiplodia theobromae reveals that temperature affects the expression of virulence- and pathogenicity-related genes.</title>
        <authorList>
            <person name="Felix C."/>
            <person name="Meneses R."/>
            <person name="Goncalves M.F.M."/>
            <person name="Tilleman L."/>
            <person name="Duarte A.S."/>
            <person name="Jorrin-Novo J.V."/>
            <person name="Van de Peer Y."/>
            <person name="Deforce D."/>
            <person name="Van Nieuwerburgh F."/>
            <person name="Esteves A.C."/>
            <person name="Alves A."/>
        </authorList>
    </citation>
    <scope>NUCLEOTIDE SEQUENCE [LARGE SCALE GENOMIC DNA]</scope>
    <source>
        <strain evidence="3 4">LA-SOL3</strain>
    </source>
</reference>
<evidence type="ECO:0000313" key="4">
    <source>
        <dbReference type="Proteomes" id="UP000325902"/>
    </source>
</evidence>
<accession>A0A5N5CTM3</accession>
<feature type="compositionally biased region" description="Basic and acidic residues" evidence="1">
    <location>
        <begin position="79"/>
        <end position="93"/>
    </location>
</feature>
<keyword evidence="2" id="KW-0472">Membrane</keyword>
<feature type="region of interest" description="Disordered" evidence="1">
    <location>
        <begin position="53"/>
        <end position="97"/>
    </location>
</feature>
<sequence length="164" mass="17202">MFLTTFVHTAPAATVIVAALGLSWGVASWAPYTLIGAEIVGLQADAAVQQERQQQRHLISSSPSEGAKELQGSVGSDDGGMRRSSDEENRGSEEDGDEYADLHTATIMAVHNMAISIPQICAALTCSALYKVVEAAGRDDPAAYAFKLAGVAAVLAAWVGRNLK</sequence>
<name>A0A5N5CTM3_9PEZI</name>
<evidence type="ECO:0000256" key="2">
    <source>
        <dbReference type="SAM" id="Phobius"/>
    </source>
</evidence>
<feature type="compositionally biased region" description="Polar residues" evidence="1">
    <location>
        <begin position="53"/>
        <end position="64"/>
    </location>
</feature>
<gene>
    <name evidence="3" type="ORF">DBV05_g12623</name>
</gene>
<proteinExistence type="predicted"/>
<dbReference type="Proteomes" id="UP000325902">
    <property type="component" value="Unassembled WGS sequence"/>
</dbReference>
<protein>
    <submittedName>
        <fullName evidence="3">Uncharacterized protein</fullName>
    </submittedName>
</protein>
<keyword evidence="4" id="KW-1185">Reference proteome</keyword>
<feature type="transmembrane region" description="Helical" evidence="2">
    <location>
        <begin position="6"/>
        <end position="27"/>
    </location>
</feature>
<organism evidence="3 4">
    <name type="scientific">Lasiodiplodia theobromae</name>
    <dbReference type="NCBI Taxonomy" id="45133"/>
    <lineage>
        <taxon>Eukaryota</taxon>
        <taxon>Fungi</taxon>
        <taxon>Dikarya</taxon>
        <taxon>Ascomycota</taxon>
        <taxon>Pezizomycotina</taxon>
        <taxon>Dothideomycetes</taxon>
        <taxon>Dothideomycetes incertae sedis</taxon>
        <taxon>Botryosphaeriales</taxon>
        <taxon>Botryosphaeriaceae</taxon>
        <taxon>Lasiodiplodia</taxon>
    </lineage>
</organism>
<dbReference type="EMBL" id="VCHE01000295">
    <property type="protein sequence ID" value="KAB2568698.1"/>
    <property type="molecule type" value="Genomic_DNA"/>
</dbReference>
<comment type="caution">
    <text evidence="3">The sequence shown here is derived from an EMBL/GenBank/DDBJ whole genome shotgun (WGS) entry which is preliminary data.</text>
</comment>
<keyword evidence="2" id="KW-1133">Transmembrane helix</keyword>
<keyword evidence="2" id="KW-0812">Transmembrane</keyword>
<evidence type="ECO:0000313" key="3">
    <source>
        <dbReference type="EMBL" id="KAB2568698.1"/>
    </source>
</evidence>
<dbReference type="AlphaFoldDB" id="A0A5N5CTM3"/>
<dbReference type="OrthoDB" id="28755at2759"/>
<evidence type="ECO:0000256" key="1">
    <source>
        <dbReference type="SAM" id="MobiDB-lite"/>
    </source>
</evidence>